<evidence type="ECO:0008006" key="2">
    <source>
        <dbReference type="Google" id="ProtNLM"/>
    </source>
</evidence>
<dbReference type="Gene3D" id="3.20.20.140">
    <property type="entry name" value="Metal-dependent hydrolases"/>
    <property type="match status" value="1"/>
</dbReference>
<gene>
    <name evidence="1" type="ORF">METZ01_LOCUS479934</name>
</gene>
<dbReference type="SUPFAM" id="SSF51556">
    <property type="entry name" value="Metallo-dependent hydrolases"/>
    <property type="match status" value="1"/>
</dbReference>
<organism evidence="1">
    <name type="scientific">marine metagenome</name>
    <dbReference type="NCBI Taxonomy" id="408172"/>
    <lineage>
        <taxon>unclassified sequences</taxon>
        <taxon>metagenomes</taxon>
        <taxon>ecological metagenomes</taxon>
    </lineage>
</organism>
<dbReference type="InterPro" id="IPR032466">
    <property type="entry name" value="Metal_Hydrolase"/>
</dbReference>
<dbReference type="AlphaFoldDB" id="A0A383C4X8"/>
<proteinExistence type="predicted"/>
<protein>
    <recommendedName>
        <fullName evidence="2">Amidohydrolase-related domain-containing protein</fullName>
    </recommendedName>
</protein>
<evidence type="ECO:0000313" key="1">
    <source>
        <dbReference type="EMBL" id="SVE27080.1"/>
    </source>
</evidence>
<accession>A0A383C4X8</accession>
<dbReference type="EMBL" id="UINC01205758">
    <property type="protein sequence ID" value="SVE27080.1"/>
    <property type="molecule type" value="Genomic_DNA"/>
</dbReference>
<sequence>MNLVFLILFFLLQDSDSTTIAVRAGKVQTVSNGKILLGTVHVRGEKILRVTEGGGSLEKIPLLEFGADSVMVPGFIDAHSYLGSSLDVEEFTEAITPQVHSLDAFSSQGEGIQDALKSGVTLVSIAPGPGNLISGRTGLLRLTGTRFDRMIYRNPYGMKFGLTNWVLRRDRKPTSASGALRLLRENLRGEIGRSIKENRIPVFL</sequence>
<reference evidence="1" key="1">
    <citation type="submission" date="2018-05" db="EMBL/GenBank/DDBJ databases">
        <authorList>
            <person name="Lanie J.A."/>
            <person name="Ng W.-L."/>
            <person name="Kazmierczak K.M."/>
            <person name="Andrzejewski T.M."/>
            <person name="Davidsen T.M."/>
            <person name="Wayne K.J."/>
            <person name="Tettelin H."/>
            <person name="Glass J.I."/>
            <person name="Rusch D."/>
            <person name="Podicherti R."/>
            <person name="Tsui H.-C.T."/>
            <person name="Winkler M.E."/>
        </authorList>
    </citation>
    <scope>NUCLEOTIDE SEQUENCE</scope>
</reference>
<feature type="non-terminal residue" evidence="1">
    <location>
        <position position="204"/>
    </location>
</feature>
<name>A0A383C4X8_9ZZZZ</name>